<protein>
    <submittedName>
        <fullName evidence="3">Uncharacterized protein</fullName>
    </submittedName>
</protein>
<name>A0A915AEJ1_PARUN</name>
<evidence type="ECO:0000256" key="1">
    <source>
        <dbReference type="SAM" id="MobiDB-lite"/>
    </source>
</evidence>
<reference evidence="3" key="1">
    <citation type="submission" date="2022-11" db="UniProtKB">
        <authorList>
            <consortium name="WormBaseParasite"/>
        </authorList>
    </citation>
    <scope>IDENTIFICATION</scope>
</reference>
<sequence>MKIKVIQGYTEREQLKMSAKRVSGVRNERVNISSTGDRTTSEGTRATVFNGAAIARVAEETNERMDGAASNGIRITKSQLKKILVNYSMSRGCTEECKKRQLEWQEEKLRLRKEMNDIMAKLKLVALDIKWIAKMVAEKLPSSALKEYVHEAMVVMDEICTSKKTREESGQQVLANGTEKAARGPSPSSLSASTPGDAMRVSSETSRANTIASLAPLGLRISRNGSANLGGAGDSMRRHNLEDTAAVQVKGVKKCRKNGPQESKDSAFFMDDFGSTARGQEISDAQTAGGEVEGSKNSAVALNGGDSGHKQDVNQSLSSCISLNDAMVVRVHYFRNESTGEMHREHPLRFPVLNASTDMPILEIELGNGQHDVAKNKRVLLEVRYDFASNDQKVRIFYYMRSIAESVATYGWQSALCAPCTVGQLTKVLLVFDPRQNFVHDVLFVIGYVECGGGRRGRWSDVCFVNLDECNRIFHGH</sequence>
<dbReference type="WBParaSite" id="PgR005X_g125_t01">
    <property type="protein sequence ID" value="PgR005X_g125_t01"/>
    <property type="gene ID" value="PgR005X_g125"/>
</dbReference>
<dbReference type="AlphaFoldDB" id="A0A915AEJ1"/>
<evidence type="ECO:0000313" key="3">
    <source>
        <dbReference type="WBParaSite" id="PgR005X_g125_t01"/>
    </source>
</evidence>
<evidence type="ECO:0000313" key="2">
    <source>
        <dbReference type="Proteomes" id="UP000887569"/>
    </source>
</evidence>
<dbReference type="Proteomes" id="UP000887569">
    <property type="component" value="Unplaced"/>
</dbReference>
<proteinExistence type="predicted"/>
<accession>A0A915AEJ1</accession>
<organism evidence="2 3">
    <name type="scientific">Parascaris univalens</name>
    <name type="common">Nematode worm</name>
    <dbReference type="NCBI Taxonomy" id="6257"/>
    <lineage>
        <taxon>Eukaryota</taxon>
        <taxon>Metazoa</taxon>
        <taxon>Ecdysozoa</taxon>
        <taxon>Nematoda</taxon>
        <taxon>Chromadorea</taxon>
        <taxon>Rhabditida</taxon>
        <taxon>Spirurina</taxon>
        <taxon>Ascaridomorpha</taxon>
        <taxon>Ascaridoidea</taxon>
        <taxon>Ascarididae</taxon>
        <taxon>Parascaris</taxon>
    </lineage>
</organism>
<keyword evidence="2" id="KW-1185">Reference proteome</keyword>
<feature type="region of interest" description="Disordered" evidence="1">
    <location>
        <begin position="165"/>
        <end position="207"/>
    </location>
</feature>